<dbReference type="EMBL" id="CP031003">
    <property type="protein sequence ID" value="AXN36253.1"/>
    <property type="molecule type" value="Genomic_DNA"/>
</dbReference>
<reference evidence="2 3" key="1">
    <citation type="submission" date="2018-07" db="EMBL/GenBank/DDBJ databases">
        <title>Lactobacillus curvatus genome sequence.</title>
        <authorList>
            <person name="Prechtl R."/>
        </authorList>
    </citation>
    <scope>NUCLEOTIDE SEQUENCE [LARGE SCALE GENOMIC DNA]</scope>
    <source>
        <strain evidence="2 3">TMW 1.1928</strain>
    </source>
</reference>
<sequence length="113" mass="12173">MYELCSFAMLLGGSLLFTPIRADAGPVNSTASVQFTPSTQPPVNPPSIAAPENIDIGQPGLHIILTSLPAEPIGRLPQTDVAPVRPYQLLGLLLLLITILIKKEATFYEKDTY</sequence>
<accession>A0A385AF76</accession>
<evidence type="ECO:0008006" key="4">
    <source>
        <dbReference type="Google" id="ProtNLM"/>
    </source>
</evidence>
<gene>
    <name evidence="2" type="ORF">DT351_07665</name>
</gene>
<protein>
    <recommendedName>
        <fullName evidence="4">LPXTG cell wall anchor domain-containing protein</fullName>
    </recommendedName>
</protein>
<evidence type="ECO:0000256" key="1">
    <source>
        <dbReference type="SAM" id="SignalP"/>
    </source>
</evidence>
<dbReference type="AlphaFoldDB" id="A0A385AF76"/>
<proteinExistence type="predicted"/>
<keyword evidence="1" id="KW-0732">Signal</keyword>
<evidence type="ECO:0000313" key="3">
    <source>
        <dbReference type="Proteomes" id="UP000257607"/>
    </source>
</evidence>
<name>A0A385AF76_LATCU</name>
<evidence type="ECO:0000313" key="2">
    <source>
        <dbReference type="EMBL" id="AXN36253.1"/>
    </source>
</evidence>
<feature type="signal peptide" evidence="1">
    <location>
        <begin position="1"/>
        <end position="24"/>
    </location>
</feature>
<feature type="chain" id="PRO_5017365299" description="LPXTG cell wall anchor domain-containing protein" evidence="1">
    <location>
        <begin position="25"/>
        <end position="113"/>
    </location>
</feature>
<dbReference type="RefSeq" id="WP_076786420.1">
    <property type="nucleotide sequence ID" value="NZ_CP015493.1"/>
</dbReference>
<organism evidence="2 3">
    <name type="scientific">Latilactobacillus curvatus</name>
    <name type="common">Lactobacillus curvatus</name>
    <dbReference type="NCBI Taxonomy" id="28038"/>
    <lineage>
        <taxon>Bacteria</taxon>
        <taxon>Bacillati</taxon>
        <taxon>Bacillota</taxon>
        <taxon>Bacilli</taxon>
        <taxon>Lactobacillales</taxon>
        <taxon>Lactobacillaceae</taxon>
        <taxon>Latilactobacillus</taxon>
    </lineage>
</organism>
<dbReference type="Proteomes" id="UP000257607">
    <property type="component" value="Chromosome"/>
</dbReference>